<dbReference type="RefSeq" id="WP_012573491.1">
    <property type="nucleotide sequence ID" value="NC_011565.1"/>
</dbReference>
<protein>
    <submittedName>
        <fullName evidence="4">Hypoxanthine phosphoribosyltransferase</fullName>
    </submittedName>
</protein>
<keyword evidence="4" id="KW-0328">Glycosyltransferase</keyword>
<dbReference type="eggNOG" id="COG0634">
    <property type="taxonomic scope" value="Bacteria"/>
</dbReference>
<dbReference type="HOGENOM" id="CLU_073615_0_2_10"/>
<dbReference type="GO" id="GO:0006178">
    <property type="term" value="P:guanine salvage"/>
    <property type="evidence" value="ECO:0007669"/>
    <property type="project" value="TreeGrafter"/>
</dbReference>
<dbReference type="GO" id="GO:0005829">
    <property type="term" value="C:cytosol"/>
    <property type="evidence" value="ECO:0007669"/>
    <property type="project" value="TreeGrafter"/>
</dbReference>
<reference evidence="5" key="1">
    <citation type="journal article" date="2008" name="Science">
        <title>Genome of an endosymbiont coupling N2 fixation to cellulolysis within RT protist cells in termite gut.</title>
        <authorList>
            <person name="Hongoh Y."/>
            <person name="Sharma V.K."/>
            <person name="Prakash T."/>
            <person name="Noda S."/>
            <person name="Toh H."/>
            <person name="Taylor T.D."/>
            <person name="Kudo T."/>
            <person name="Sakaki Y."/>
            <person name="Toyoda A."/>
            <person name="Hattori M."/>
            <person name="Ohkuma M."/>
        </authorList>
    </citation>
    <scope>NUCLEOTIDE SEQUENCE [LARGE SCALE GENOMIC DNA]</scope>
</reference>
<feature type="domain" description="Phosphoribosyltransferase" evidence="3">
    <location>
        <begin position="23"/>
        <end position="166"/>
    </location>
</feature>
<dbReference type="EMBL" id="AP010656">
    <property type="protein sequence ID" value="BAG83730.1"/>
    <property type="molecule type" value="Genomic_DNA"/>
</dbReference>
<dbReference type="Gene3D" id="3.40.50.2020">
    <property type="match status" value="1"/>
</dbReference>
<keyword evidence="4" id="KW-0808">Transferase</keyword>
<dbReference type="GO" id="GO:0046100">
    <property type="term" value="P:hypoxanthine metabolic process"/>
    <property type="evidence" value="ECO:0007669"/>
    <property type="project" value="TreeGrafter"/>
</dbReference>
<evidence type="ECO:0000256" key="1">
    <source>
        <dbReference type="ARBA" id="ARBA00048811"/>
    </source>
</evidence>
<gene>
    <name evidence="4" type="ordered locus">CFPG_467</name>
</gene>
<dbReference type="GO" id="GO:0004422">
    <property type="term" value="F:hypoxanthine phosphoribosyltransferase activity"/>
    <property type="evidence" value="ECO:0007669"/>
    <property type="project" value="TreeGrafter"/>
</dbReference>
<comment type="catalytic activity">
    <reaction evidence="2">
        <text>IMP + diphosphate = hypoxanthine + 5-phospho-alpha-D-ribose 1-diphosphate</text>
        <dbReference type="Rhea" id="RHEA:17973"/>
        <dbReference type="ChEBI" id="CHEBI:17368"/>
        <dbReference type="ChEBI" id="CHEBI:33019"/>
        <dbReference type="ChEBI" id="CHEBI:58017"/>
        <dbReference type="ChEBI" id="CHEBI:58053"/>
        <dbReference type="EC" id="2.4.2.8"/>
    </reaction>
    <physiologicalReaction direction="right-to-left" evidence="2">
        <dbReference type="Rhea" id="RHEA:17975"/>
    </physiologicalReaction>
</comment>
<organism evidence="4 5">
    <name type="scientific">Azobacteroides pseudotrichonymphae genomovar. CFP2</name>
    <dbReference type="NCBI Taxonomy" id="511995"/>
    <lineage>
        <taxon>Bacteria</taxon>
        <taxon>Pseudomonadati</taxon>
        <taxon>Bacteroidota</taxon>
        <taxon>Bacteroidia</taxon>
        <taxon>Bacteroidales</taxon>
        <taxon>Candidatus Azobacteroides</taxon>
    </lineage>
</organism>
<evidence type="ECO:0000313" key="5">
    <source>
        <dbReference type="Proteomes" id="UP000000723"/>
    </source>
</evidence>
<dbReference type="InterPro" id="IPR000836">
    <property type="entry name" value="PRTase_dom"/>
</dbReference>
<proteinExistence type="predicted"/>
<dbReference type="STRING" id="511995.CFPG_467"/>
<dbReference type="PANTHER" id="PTHR43340:SF1">
    <property type="entry name" value="HYPOXANTHINE PHOSPHORIBOSYLTRANSFERASE"/>
    <property type="match status" value="1"/>
</dbReference>
<accession>B6YRA8</accession>
<keyword evidence="5" id="KW-1185">Reference proteome</keyword>
<dbReference type="InterPro" id="IPR050408">
    <property type="entry name" value="HGPRT"/>
</dbReference>
<comment type="catalytic activity">
    <reaction evidence="1">
        <text>GMP + diphosphate = guanine + 5-phospho-alpha-D-ribose 1-diphosphate</text>
        <dbReference type="Rhea" id="RHEA:25424"/>
        <dbReference type="ChEBI" id="CHEBI:16235"/>
        <dbReference type="ChEBI" id="CHEBI:33019"/>
        <dbReference type="ChEBI" id="CHEBI:58017"/>
        <dbReference type="ChEBI" id="CHEBI:58115"/>
        <dbReference type="EC" id="2.4.2.8"/>
    </reaction>
    <physiologicalReaction direction="right-to-left" evidence="1">
        <dbReference type="Rhea" id="RHEA:25426"/>
    </physiologicalReaction>
</comment>
<dbReference type="Proteomes" id="UP000000723">
    <property type="component" value="Chromosome"/>
</dbReference>
<evidence type="ECO:0000259" key="3">
    <source>
        <dbReference type="Pfam" id="PF00156"/>
    </source>
</evidence>
<name>B6YRA8_AZOPC</name>
<evidence type="ECO:0000313" key="4">
    <source>
        <dbReference type="EMBL" id="BAG83730.1"/>
    </source>
</evidence>
<dbReference type="SUPFAM" id="SSF53271">
    <property type="entry name" value="PRTase-like"/>
    <property type="match status" value="1"/>
</dbReference>
<dbReference type="GO" id="GO:0032264">
    <property type="term" value="P:IMP salvage"/>
    <property type="evidence" value="ECO:0007669"/>
    <property type="project" value="TreeGrafter"/>
</dbReference>
<dbReference type="InterPro" id="IPR029057">
    <property type="entry name" value="PRTase-like"/>
</dbReference>
<dbReference type="KEGG" id="aps:CFPG_467"/>
<sequence length="183" mass="21150">MKLIERVLIKDKWFKLLIPEEDLIEGIERVAKQINEDLKGKTPLFIGILNGAFMFASELIGRFNSPCEVTFIRLKSYEGIERGEKMKEIQSLTENIEDRHIVVIEDTIDTGHTINYLLKLLRKKNPASIKIATLLFKPNAIQFNINPVYVVKEISNEFVIGFGADYDEQGRNYRSIYQVVNEK</sequence>
<dbReference type="Pfam" id="PF00156">
    <property type="entry name" value="Pribosyltran"/>
    <property type="match status" value="1"/>
</dbReference>
<dbReference type="GO" id="GO:0032263">
    <property type="term" value="P:GMP salvage"/>
    <property type="evidence" value="ECO:0007669"/>
    <property type="project" value="TreeGrafter"/>
</dbReference>
<dbReference type="GO" id="GO:0000287">
    <property type="term" value="F:magnesium ion binding"/>
    <property type="evidence" value="ECO:0007669"/>
    <property type="project" value="TreeGrafter"/>
</dbReference>
<dbReference type="OrthoDB" id="9802824at2"/>
<dbReference type="AlphaFoldDB" id="B6YRA8"/>
<dbReference type="PANTHER" id="PTHR43340">
    <property type="entry name" value="HYPOXANTHINE-GUANINE PHOSPHORIBOSYLTRANSFERASE"/>
    <property type="match status" value="1"/>
</dbReference>
<evidence type="ECO:0000256" key="2">
    <source>
        <dbReference type="ARBA" id="ARBA00049402"/>
    </source>
</evidence>
<dbReference type="CDD" id="cd06223">
    <property type="entry name" value="PRTases_typeI"/>
    <property type="match status" value="1"/>
</dbReference>